<dbReference type="EMBL" id="DXHQ01000037">
    <property type="protein sequence ID" value="HIW08396.1"/>
    <property type="molecule type" value="Genomic_DNA"/>
</dbReference>
<dbReference type="Proteomes" id="UP000823933">
    <property type="component" value="Unassembled WGS sequence"/>
</dbReference>
<evidence type="ECO:0000256" key="1">
    <source>
        <dbReference type="SAM" id="MobiDB-lite"/>
    </source>
</evidence>
<protein>
    <submittedName>
        <fullName evidence="2">Uncharacterized protein</fullName>
    </submittedName>
</protein>
<reference evidence="2" key="1">
    <citation type="journal article" date="2021" name="PeerJ">
        <title>Extensive microbial diversity within the chicken gut microbiome revealed by metagenomics and culture.</title>
        <authorList>
            <person name="Gilroy R."/>
            <person name="Ravi A."/>
            <person name="Getino M."/>
            <person name="Pursley I."/>
            <person name="Horton D.L."/>
            <person name="Alikhan N.F."/>
            <person name="Baker D."/>
            <person name="Gharbi K."/>
            <person name="Hall N."/>
            <person name="Watson M."/>
            <person name="Adriaenssens E.M."/>
            <person name="Foster-Nyarko E."/>
            <person name="Jarju S."/>
            <person name="Secka A."/>
            <person name="Antonio M."/>
            <person name="Oren A."/>
            <person name="Chaudhuri R.R."/>
            <person name="La Ragione R."/>
            <person name="Hildebrand F."/>
            <person name="Pallen M.J."/>
        </authorList>
    </citation>
    <scope>NUCLEOTIDE SEQUENCE</scope>
    <source>
        <strain evidence="2">ChiHcolR34-3080</strain>
    </source>
</reference>
<dbReference type="AlphaFoldDB" id="A0A9D1QAD6"/>
<reference evidence="2" key="2">
    <citation type="submission" date="2021-04" db="EMBL/GenBank/DDBJ databases">
        <authorList>
            <person name="Gilroy R."/>
        </authorList>
    </citation>
    <scope>NUCLEOTIDE SEQUENCE</scope>
    <source>
        <strain evidence="2">ChiHcolR34-3080</strain>
    </source>
</reference>
<organism evidence="2 3">
    <name type="scientific">Candidatus Faecalibacterium intestinigallinarum</name>
    <dbReference type="NCBI Taxonomy" id="2838581"/>
    <lineage>
        <taxon>Bacteria</taxon>
        <taxon>Bacillati</taxon>
        <taxon>Bacillota</taxon>
        <taxon>Clostridia</taxon>
        <taxon>Eubacteriales</taxon>
        <taxon>Oscillospiraceae</taxon>
        <taxon>Faecalibacterium</taxon>
    </lineage>
</organism>
<accession>A0A9D1QAD6</accession>
<dbReference type="Pfam" id="PF25209">
    <property type="entry name" value="Phage_capsid_4"/>
    <property type="match status" value="1"/>
</dbReference>
<sequence length="500" mass="54761">MNTRQEALARQQELVNLARSEGRGLTADEQAEFDRCQAVIDGDGTRGEDGAAPSQDAAAEAQRAVENERRRMSDIINLCRQTGMDPAGYIQDGSSVEDVRRAAVDFLIQHHGPVGARMSESGSDEDNFRAAASDAMLLRSGIRTASPAAGAEQMRGLSLRDLAIECMAREGLGTTASLMRMSKDDLWGMAQRQFFNPTAAFPAILDNTIRKAIVQRYQAVPTTFQLWTTKGSVTDFKPTKDHEYLAGGAGEFLPVGEGGELKHDTPKTDLLPQRKISTYGRQFSMTREAFINDDIGFITQVPGMYAASAKRTINKQVYSILYSNPTIFDDKALFHADHGNLVTSGAAPSIENIQGMILKMMSQTDPFGDSITVQPRFIVVPVGYGFTLAQILQTAQIEVDGIGSHTANALYQYRNQLQVIEDGTLNTLAGTGAVPWFIIADPSYARCIQVDYLNGQETPTIRRMETPGQLGYVWDIWLDWGVTVVDYRGAVKNPGAKITL</sequence>
<evidence type="ECO:0000313" key="3">
    <source>
        <dbReference type="Proteomes" id="UP000823933"/>
    </source>
</evidence>
<comment type="caution">
    <text evidence="2">The sequence shown here is derived from an EMBL/GenBank/DDBJ whole genome shotgun (WGS) entry which is preliminary data.</text>
</comment>
<proteinExistence type="predicted"/>
<gene>
    <name evidence="2" type="ORF">H9890_03210</name>
</gene>
<evidence type="ECO:0000313" key="2">
    <source>
        <dbReference type="EMBL" id="HIW08396.1"/>
    </source>
</evidence>
<feature type="region of interest" description="Disordered" evidence="1">
    <location>
        <begin position="39"/>
        <end position="67"/>
    </location>
</feature>
<feature type="compositionally biased region" description="Low complexity" evidence="1">
    <location>
        <begin position="50"/>
        <end position="62"/>
    </location>
</feature>
<name>A0A9D1QAD6_9FIRM</name>